<dbReference type="OrthoDB" id="9801810at2"/>
<comment type="catalytic activity">
    <reaction evidence="9">
        <text>alpha-D-glucose 1-phosphate + ATP + H(+) = ADP-alpha-D-glucose + diphosphate</text>
        <dbReference type="Rhea" id="RHEA:12120"/>
        <dbReference type="ChEBI" id="CHEBI:15378"/>
        <dbReference type="ChEBI" id="CHEBI:30616"/>
        <dbReference type="ChEBI" id="CHEBI:33019"/>
        <dbReference type="ChEBI" id="CHEBI:57498"/>
        <dbReference type="ChEBI" id="CHEBI:58601"/>
        <dbReference type="EC" id="2.7.7.27"/>
    </reaction>
</comment>
<dbReference type="CDD" id="cd02508">
    <property type="entry name" value="ADP_Glucose_PP"/>
    <property type="match status" value="1"/>
</dbReference>
<dbReference type="PANTHER" id="PTHR43523">
    <property type="entry name" value="GLUCOSE-1-PHOSPHATE ADENYLYLTRANSFERASE-RELATED"/>
    <property type="match status" value="1"/>
</dbReference>
<dbReference type="PROSITE" id="PS00810">
    <property type="entry name" value="ADP_GLC_PYROPHOSPH_3"/>
    <property type="match status" value="1"/>
</dbReference>
<keyword evidence="5 9" id="KW-0547">Nucleotide-binding</keyword>
<dbReference type="SUPFAM" id="SSF51161">
    <property type="entry name" value="Trimeric LpxA-like enzymes"/>
    <property type="match status" value="1"/>
</dbReference>
<evidence type="ECO:0000256" key="7">
    <source>
        <dbReference type="ARBA" id="ARBA00023056"/>
    </source>
</evidence>
<dbReference type="InterPro" id="IPR011004">
    <property type="entry name" value="Trimer_LpxA-like_sf"/>
</dbReference>
<feature type="domain" description="Glucose-1-phosphate adenylyltransferase/Bifunctional protein GlmU-like C-terminal hexapeptide" evidence="11">
    <location>
        <begin position="295"/>
        <end position="400"/>
    </location>
</feature>
<evidence type="ECO:0000256" key="9">
    <source>
        <dbReference type="HAMAP-Rule" id="MF_00624"/>
    </source>
</evidence>
<dbReference type="GO" id="GO:0008878">
    <property type="term" value="F:glucose-1-phosphate adenylyltransferase activity"/>
    <property type="evidence" value="ECO:0007669"/>
    <property type="project" value="UniProtKB-UniRule"/>
</dbReference>
<dbReference type="InParanoid" id="Q01YD2"/>
<gene>
    <name evidence="9" type="primary">glgC</name>
    <name evidence="12" type="ordered locus">Acid_4372</name>
</gene>
<evidence type="ECO:0000313" key="12">
    <source>
        <dbReference type="EMBL" id="ABJ85333.1"/>
    </source>
</evidence>
<keyword evidence="4 9" id="KW-0548">Nucleotidyltransferase</keyword>
<dbReference type="EC" id="2.7.7.27" evidence="9"/>
<name>Q01YD2_SOLUE</name>
<dbReference type="SUPFAM" id="SSF53448">
    <property type="entry name" value="Nucleotide-diphospho-sugar transferases"/>
    <property type="match status" value="1"/>
</dbReference>
<evidence type="ECO:0000256" key="4">
    <source>
        <dbReference type="ARBA" id="ARBA00022695"/>
    </source>
</evidence>
<dbReference type="CDD" id="cd04651">
    <property type="entry name" value="LbH_G1P_AT_C"/>
    <property type="match status" value="1"/>
</dbReference>
<dbReference type="PROSITE" id="PS00809">
    <property type="entry name" value="ADP_GLC_PYROPHOSPH_2"/>
    <property type="match status" value="1"/>
</dbReference>
<protein>
    <recommendedName>
        <fullName evidence="9">Glucose-1-phosphate adenylyltransferase</fullName>
        <ecNumber evidence="9">2.7.7.27</ecNumber>
    </recommendedName>
    <alternativeName>
        <fullName evidence="9">ADP-glucose pyrophosphorylase</fullName>
        <shortName evidence="9">ADPGlc PPase</shortName>
    </alternativeName>
    <alternativeName>
        <fullName evidence="9">ADP-glucose synthase</fullName>
    </alternativeName>
</protein>
<dbReference type="AlphaFoldDB" id="Q01YD2"/>
<dbReference type="HOGENOM" id="CLU_029499_14_1_0"/>
<organism evidence="12">
    <name type="scientific">Solibacter usitatus (strain Ellin6076)</name>
    <dbReference type="NCBI Taxonomy" id="234267"/>
    <lineage>
        <taxon>Bacteria</taxon>
        <taxon>Pseudomonadati</taxon>
        <taxon>Acidobacteriota</taxon>
        <taxon>Terriglobia</taxon>
        <taxon>Bryobacterales</taxon>
        <taxon>Solibacteraceae</taxon>
        <taxon>Candidatus Solibacter</taxon>
    </lineage>
</organism>
<evidence type="ECO:0000256" key="2">
    <source>
        <dbReference type="ARBA" id="ARBA00022600"/>
    </source>
</evidence>
<dbReference type="Gene3D" id="2.160.10.10">
    <property type="entry name" value="Hexapeptide repeat proteins"/>
    <property type="match status" value="1"/>
</dbReference>
<dbReference type="GO" id="GO:0005524">
    <property type="term" value="F:ATP binding"/>
    <property type="evidence" value="ECO:0007669"/>
    <property type="project" value="UniProtKB-KW"/>
</dbReference>
<dbReference type="PANTHER" id="PTHR43523:SF2">
    <property type="entry name" value="GLUCOSE-1-PHOSPHATE ADENYLYLTRANSFERASE"/>
    <property type="match status" value="1"/>
</dbReference>
<evidence type="ECO:0000259" key="11">
    <source>
        <dbReference type="Pfam" id="PF24894"/>
    </source>
</evidence>
<dbReference type="GO" id="GO:0005978">
    <property type="term" value="P:glycogen biosynthetic process"/>
    <property type="evidence" value="ECO:0007669"/>
    <property type="project" value="UniProtKB-UniRule"/>
</dbReference>
<dbReference type="NCBIfam" id="TIGR02091">
    <property type="entry name" value="glgC"/>
    <property type="match status" value="1"/>
</dbReference>
<reference evidence="12" key="1">
    <citation type="submission" date="2006-10" db="EMBL/GenBank/DDBJ databases">
        <title>Complete sequence of Solibacter usitatus Ellin6076.</title>
        <authorList>
            <consortium name="US DOE Joint Genome Institute"/>
            <person name="Copeland A."/>
            <person name="Lucas S."/>
            <person name="Lapidus A."/>
            <person name="Barry K."/>
            <person name="Detter J.C."/>
            <person name="Glavina del Rio T."/>
            <person name="Hammon N."/>
            <person name="Israni S."/>
            <person name="Dalin E."/>
            <person name="Tice H."/>
            <person name="Pitluck S."/>
            <person name="Thompson L.S."/>
            <person name="Brettin T."/>
            <person name="Bruce D."/>
            <person name="Han C."/>
            <person name="Tapia R."/>
            <person name="Gilna P."/>
            <person name="Schmutz J."/>
            <person name="Larimer F."/>
            <person name="Land M."/>
            <person name="Hauser L."/>
            <person name="Kyrpides N."/>
            <person name="Mikhailova N."/>
            <person name="Janssen P.H."/>
            <person name="Kuske C.R."/>
            <person name="Richardson P."/>
        </authorList>
    </citation>
    <scope>NUCLEOTIDE SEQUENCE</scope>
    <source>
        <strain evidence="12">Ellin6076</strain>
    </source>
</reference>
<proteinExistence type="inferred from homology"/>
<keyword evidence="6 9" id="KW-0067">ATP-binding</keyword>
<evidence type="ECO:0000256" key="3">
    <source>
        <dbReference type="ARBA" id="ARBA00022679"/>
    </source>
</evidence>
<comment type="similarity">
    <text evidence="1 9">Belongs to the bacterial/plant glucose-1-phosphate adenylyltransferase family.</text>
</comment>
<feature type="domain" description="Nucleotidyl transferase" evidence="10">
    <location>
        <begin position="6"/>
        <end position="271"/>
    </location>
</feature>
<dbReference type="KEGG" id="sus:Acid_4372"/>
<dbReference type="InterPro" id="IPR005835">
    <property type="entry name" value="NTP_transferase_dom"/>
</dbReference>
<dbReference type="HAMAP" id="MF_00624">
    <property type="entry name" value="GlgC"/>
    <property type="match status" value="1"/>
</dbReference>
<evidence type="ECO:0000256" key="6">
    <source>
        <dbReference type="ARBA" id="ARBA00022840"/>
    </source>
</evidence>
<dbReference type="InterPro" id="IPR056818">
    <property type="entry name" value="GlmU/GlgC-like_hexapep"/>
</dbReference>
<dbReference type="Pfam" id="PF00483">
    <property type="entry name" value="NTP_transferase"/>
    <property type="match status" value="1"/>
</dbReference>
<evidence type="ECO:0000256" key="5">
    <source>
        <dbReference type="ARBA" id="ARBA00022741"/>
    </source>
</evidence>
<feature type="binding site" evidence="9">
    <location>
        <position position="197"/>
    </location>
    <ligand>
        <name>alpha-D-glucose 1-phosphate</name>
        <dbReference type="ChEBI" id="CHEBI:58601"/>
    </ligand>
</feature>
<keyword evidence="3 9" id="KW-0808">Transferase</keyword>
<dbReference type="EMBL" id="CP000473">
    <property type="protein sequence ID" value="ABJ85333.1"/>
    <property type="molecule type" value="Genomic_DNA"/>
</dbReference>
<dbReference type="InterPro" id="IPR029044">
    <property type="entry name" value="Nucleotide-diphossugar_trans"/>
</dbReference>
<feature type="binding site" evidence="9">
    <location>
        <position position="97"/>
    </location>
    <ligand>
        <name>alpha-D-glucose 1-phosphate</name>
        <dbReference type="ChEBI" id="CHEBI:58601"/>
    </ligand>
</feature>
<comment type="pathway">
    <text evidence="9">Glycan biosynthesis; glycogen biosynthesis.</text>
</comment>
<evidence type="ECO:0000256" key="1">
    <source>
        <dbReference type="ARBA" id="ARBA00010443"/>
    </source>
</evidence>
<evidence type="ECO:0000256" key="8">
    <source>
        <dbReference type="ARBA" id="ARBA00023277"/>
    </source>
</evidence>
<feature type="site" description="Could play a key role in the communication between the regulatory and the substrate sites" evidence="9">
    <location>
        <position position="96"/>
    </location>
</feature>
<dbReference type="InterPro" id="IPR023049">
    <property type="entry name" value="GlgC_bac"/>
</dbReference>
<sequence>MENVLAILLAGGAGERLYPLTRDIAKPAVPFGGAYRIIDFTLSNCINSDVRRILILTQYKSLELVRHIRDGWNILSPEMGEYVEVLPPMKRVHSDWYQGTADAVFQNFQSIEAESPEVTLILSADHIYKMNYREMIDWHRRHGADITLATLQAPPEEAPRFGVLEIDADYRVTGFEEKPQHGNPKRSQFDPNMVSVSMGVYVFNTEVLLRLLHEDAQDPNSSHDFGKDIIPRHLESTRVVAYDFRDINAKQSRYWRDVGTLDAFYEANMDLVSVTPEFNLYDQRWPIRTKATQQPPAKFVFAQEGRRMGLAVDSIVSAGCIVSGGRVLHCVLSPGVRVNSYCEVEYSILMPNVEVGRYSRIRRAIVSTGAKIPESSSIGFDVETDRANGYQVTEGGVTVVGNFEEGRTKALPYLA</sequence>
<dbReference type="NCBIfam" id="NF001947">
    <property type="entry name" value="PRK00725.1"/>
    <property type="match status" value="1"/>
</dbReference>
<feature type="binding site" evidence="9">
    <location>
        <begin position="177"/>
        <end position="178"/>
    </location>
    <ligand>
        <name>alpha-D-glucose 1-phosphate</name>
        <dbReference type="ChEBI" id="CHEBI:58601"/>
    </ligand>
</feature>
<dbReference type="UniPathway" id="UPA00164"/>
<dbReference type="Gene3D" id="3.90.550.10">
    <property type="entry name" value="Spore Coat Polysaccharide Biosynthesis Protein SpsA, Chain A"/>
    <property type="match status" value="1"/>
</dbReference>
<dbReference type="InterPro" id="IPR005836">
    <property type="entry name" value="ADP_Glu_pyroP_CS"/>
</dbReference>
<dbReference type="NCBIfam" id="NF002023">
    <property type="entry name" value="PRK00844.1"/>
    <property type="match status" value="1"/>
</dbReference>
<comment type="subunit">
    <text evidence="9">Homotetramer.</text>
</comment>
<feature type="site" description="Could play a key role in the communication between the regulatory and the substrate sites" evidence="9">
    <location>
        <position position="58"/>
    </location>
</feature>
<evidence type="ECO:0000259" key="10">
    <source>
        <dbReference type="Pfam" id="PF00483"/>
    </source>
</evidence>
<feature type="binding site" evidence="9">
    <location>
        <position position="162"/>
    </location>
    <ligand>
        <name>alpha-D-glucose 1-phosphate</name>
        <dbReference type="ChEBI" id="CHEBI:58601"/>
    </ligand>
</feature>
<keyword evidence="7 9" id="KW-0320">Glycogen biosynthesis</keyword>
<keyword evidence="8 9" id="KW-0119">Carbohydrate metabolism</keyword>
<dbReference type="eggNOG" id="COG0448">
    <property type="taxonomic scope" value="Bacteria"/>
</dbReference>
<accession>Q01YD2</accession>
<dbReference type="InterPro" id="IPR011831">
    <property type="entry name" value="ADP-Glc_PPase"/>
</dbReference>
<comment type="function">
    <text evidence="9">Involved in the biosynthesis of ADP-glucose, a building block required for the elongation reactions to produce glycogen. Catalyzes the reaction between ATP and alpha-D-glucose 1-phosphate (G1P) to produce pyrophosphate and ADP-Glc.</text>
</comment>
<dbReference type="Pfam" id="PF24894">
    <property type="entry name" value="Hexapep_GlmU"/>
    <property type="match status" value="1"/>
</dbReference>
<keyword evidence="2 9" id="KW-0321">Glycogen metabolism</keyword>
<dbReference type="STRING" id="234267.Acid_4372"/>